<keyword evidence="1" id="KW-1133">Transmembrane helix</keyword>
<organism evidence="2 3">
    <name type="scientific">Rosenbergiella nectarea</name>
    <dbReference type="NCBI Taxonomy" id="988801"/>
    <lineage>
        <taxon>Bacteria</taxon>
        <taxon>Pseudomonadati</taxon>
        <taxon>Pseudomonadota</taxon>
        <taxon>Gammaproteobacteria</taxon>
        <taxon>Enterobacterales</taxon>
        <taxon>Erwiniaceae</taxon>
        <taxon>Rosenbergiella</taxon>
    </lineage>
</organism>
<evidence type="ECO:0000313" key="2">
    <source>
        <dbReference type="EMBL" id="SEQ66159.1"/>
    </source>
</evidence>
<sequence>MQGMLNKLITGKLSLPKTFWGWGFCGGFLLNLIGSLGIYTDSPYWLPISYCLREILLLAVCSGLIFQLKYKIRFWGVLALVVIVLELIAGIIMMAGLFSLFFQ</sequence>
<feature type="transmembrane region" description="Helical" evidence="1">
    <location>
        <begin position="45"/>
        <end position="66"/>
    </location>
</feature>
<dbReference type="EMBL" id="FOGC01000005">
    <property type="protein sequence ID" value="SEQ66159.1"/>
    <property type="molecule type" value="Genomic_DNA"/>
</dbReference>
<evidence type="ECO:0000256" key="1">
    <source>
        <dbReference type="SAM" id="Phobius"/>
    </source>
</evidence>
<protein>
    <submittedName>
        <fullName evidence="2">Uncharacterized protein</fullName>
    </submittedName>
</protein>
<reference evidence="3" key="1">
    <citation type="submission" date="2016-10" db="EMBL/GenBank/DDBJ databases">
        <authorList>
            <person name="Varghese N."/>
            <person name="Submissions S."/>
        </authorList>
    </citation>
    <scope>NUCLEOTIDE SEQUENCE [LARGE SCALE GENOMIC DNA]</scope>
    <source>
        <strain evidence="3">8N4</strain>
    </source>
</reference>
<dbReference type="RefSeq" id="WP_230527380.1">
    <property type="nucleotide sequence ID" value="NZ_FOGC01000005.1"/>
</dbReference>
<evidence type="ECO:0000313" key="3">
    <source>
        <dbReference type="Proteomes" id="UP000242515"/>
    </source>
</evidence>
<feature type="transmembrane region" description="Helical" evidence="1">
    <location>
        <begin position="78"/>
        <end position="102"/>
    </location>
</feature>
<keyword evidence="3" id="KW-1185">Reference proteome</keyword>
<proteinExistence type="predicted"/>
<dbReference type="Proteomes" id="UP000242515">
    <property type="component" value="Unassembled WGS sequence"/>
</dbReference>
<gene>
    <name evidence="2" type="ORF">SAMN05216522_10579</name>
</gene>
<feature type="transmembrane region" description="Helical" evidence="1">
    <location>
        <begin position="20"/>
        <end position="39"/>
    </location>
</feature>
<dbReference type="AlphaFoldDB" id="A0A1H9HUY4"/>
<accession>A0A1H9HUY4</accession>
<keyword evidence="1" id="KW-0472">Membrane</keyword>
<keyword evidence="1" id="KW-0812">Transmembrane</keyword>
<name>A0A1H9HUY4_9GAMM</name>